<dbReference type="Proteomes" id="UP000219546">
    <property type="component" value="Unassembled WGS sequence"/>
</dbReference>
<dbReference type="AlphaFoldDB" id="A0A285CIG3"/>
<evidence type="ECO:0008006" key="3">
    <source>
        <dbReference type="Google" id="ProtNLM"/>
    </source>
</evidence>
<sequence length="230" mass="27058">MKKHFYGKLFRLVRFLTRRVYPKYTVQLPDFHTCPTVFVSHHQNFFGPFITYVWLQTPVRVWVLHVFFDKTSCYRQFVDYTFTVRLKLKKKLAALLALLVSSLIPKFFQSANAIPVFRGTKKIIDTFIDSVQALKKGEPILIFPDIEYTDSASSMQAMYEGFLYLERYFHRETGQHIHFIPLYVSKKTRSVVTGEPIFFRDGEYFKSELKVVSQKLHDSINQLAQKCGDI</sequence>
<dbReference type="EMBL" id="OAOP01000001">
    <property type="protein sequence ID" value="SNX66796.1"/>
    <property type="molecule type" value="Genomic_DNA"/>
</dbReference>
<evidence type="ECO:0000313" key="2">
    <source>
        <dbReference type="Proteomes" id="UP000219546"/>
    </source>
</evidence>
<dbReference type="RefSeq" id="WP_097156647.1">
    <property type="nucleotide sequence ID" value="NZ_JBEPMQ010000016.1"/>
</dbReference>
<gene>
    <name evidence="1" type="ORF">SAMN05877753_101107</name>
</gene>
<proteinExistence type="predicted"/>
<reference evidence="1 2" key="1">
    <citation type="submission" date="2017-08" db="EMBL/GenBank/DDBJ databases">
        <authorList>
            <person name="de Groot N.N."/>
        </authorList>
    </citation>
    <scope>NUCLEOTIDE SEQUENCE [LARGE SCALE GENOMIC DNA]</scope>
    <source>
        <strain evidence="1 2">JC228</strain>
    </source>
</reference>
<organism evidence="1 2">
    <name type="scientific">Bacillus oleivorans</name>
    <dbReference type="NCBI Taxonomy" id="1448271"/>
    <lineage>
        <taxon>Bacteria</taxon>
        <taxon>Bacillati</taxon>
        <taxon>Bacillota</taxon>
        <taxon>Bacilli</taxon>
        <taxon>Bacillales</taxon>
        <taxon>Bacillaceae</taxon>
        <taxon>Bacillus</taxon>
    </lineage>
</organism>
<evidence type="ECO:0000313" key="1">
    <source>
        <dbReference type="EMBL" id="SNX66796.1"/>
    </source>
</evidence>
<accession>A0A285CIG3</accession>
<name>A0A285CIG3_9BACI</name>
<protein>
    <recommendedName>
        <fullName evidence="3">Glycerol acyltransferase</fullName>
    </recommendedName>
</protein>
<dbReference type="OrthoDB" id="2165242at2"/>
<keyword evidence="2" id="KW-1185">Reference proteome</keyword>